<evidence type="ECO:0000313" key="2">
    <source>
        <dbReference type="EMBL" id="CDW75586.1"/>
    </source>
</evidence>
<keyword evidence="1" id="KW-0472">Membrane</keyword>
<evidence type="ECO:0000256" key="1">
    <source>
        <dbReference type="SAM" id="Phobius"/>
    </source>
</evidence>
<sequence>MFYDFKCYEIEYEMRLLNDLEVICWSPQHSFFSFFFALPSIIIWGIGIPAFAYFLMRKVRNQLSKLESKEMYGFLYRGFKKEFYYWEIVIMYRKMILILVSVFVRSFGVLAQALFVFFLLICFLIITMRNKPYSTLELNNLEIVSIVTSMISIYCGMFFITDLPEKWVKENPDFSKGAVILDPNTKLAFFIIIVSSNGFFFCYWIIKMIDEIIQKIRNSFPKIYLFMCACGDVNKLDRQRQLFDVQQQNQIIQEKYFIALARAKKQIKQAKIELNQENYEKVLKEIDPEMISKIVQDVNFQEYDELTYNKRQYRIIQNWLNRVNLNLNDKPLYQQENFQEQQNSSISQYQGTIDDQFSNEFDLQSKIRNLTPQTDTPGLDQLINQDQIQYDSNEISISDQVFQNSSYINDKILAQDIQQLKIKINGKLHQHQNLHLKIQRQQRNENTFEFRRREMKQMHSIPSFSELDAYEINSMDSSKIVTEHNITQNSQLAEQLFEQTDPRGKVQNEFEINEQLNLQQRPVKKSKQIDDKSQRIKRFKQHKLIKESYITIQSFEKD</sequence>
<dbReference type="OrthoDB" id="10035969at2759"/>
<protein>
    <recommendedName>
        <fullName evidence="4">TRP C-terminal domain-containing protein</fullName>
    </recommendedName>
</protein>
<gene>
    <name evidence="2" type="primary">Contig5629.g6032</name>
    <name evidence="2" type="ORF">STYLEM_4576</name>
</gene>
<organism evidence="2 3">
    <name type="scientific">Stylonychia lemnae</name>
    <name type="common">Ciliate</name>
    <dbReference type="NCBI Taxonomy" id="5949"/>
    <lineage>
        <taxon>Eukaryota</taxon>
        <taxon>Sar</taxon>
        <taxon>Alveolata</taxon>
        <taxon>Ciliophora</taxon>
        <taxon>Intramacronucleata</taxon>
        <taxon>Spirotrichea</taxon>
        <taxon>Stichotrichia</taxon>
        <taxon>Sporadotrichida</taxon>
        <taxon>Oxytrichidae</taxon>
        <taxon>Stylonychinae</taxon>
        <taxon>Stylonychia</taxon>
    </lineage>
</organism>
<dbReference type="EMBL" id="CCKQ01004432">
    <property type="protein sequence ID" value="CDW75586.1"/>
    <property type="molecule type" value="Genomic_DNA"/>
</dbReference>
<evidence type="ECO:0008006" key="4">
    <source>
        <dbReference type="Google" id="ProtNLM"/>
    </source>
</evidence>
<feature type="transmembrane region" description="Helical" evidence="1">
    <location>
        <begin position="109"/>
        <end position="128"/>
    </location>
</feature>
<reference evidence="2 3" key="1">
    <citation type="submission" date="2014-06" db="EMBL/GenBank/DDBJ databases">
        <authorList>
            <person name="Swart Estienne"/>
        </authorList>
    </citation>
    <scope>NUCLEOTIDE SEQUENCE [LARGE SCALE GENOMIC DNA]</scope>
    <source>
        <strain evidence="2 3">130c</strain>
    </source>
</reference>
<evidence type="ECO:0000313" key="3">
    <source>
        <dbReference type="Proteomes" id="UP000039865"/>
    </source>
</evidence>
<dbReference type="Proteomes" id="UP000039865">
    <property type="component" value="Unassembled WGS sequence"/>
</dbReference>
<dbReference type="PANTHER" id="PTHR11319">
    <property type="entry name" value="G PROTEIN-COUPLED RECEPTOR-RELATED"/>
    <property type="match status" value="1"/>
</dbReference>
<feature type="transmembrane region" description="Helical" evidence="1">
    <location>
        <begin position="31"/>
        <end position="55"/>
    </location>
</feature>
<feature type="transmembrane region" description="Helical" evidence="1">
    <location>
        <begin position="187"/>
        <end position="206"/>
    </location>
</feature>
<keyword evidence="1" id="KW-1133">Transmembrane helix</keyword>
<keyword evidence="3" id="KW-1185">Reference proteome</keyword>
<proteinExistence type="predicted"/>
<feature type="transmembrane region" description="Helical" evidence="1">
    <location>
        <begin position="83"/>
        <end position="103"/>
    </location>
</feature>
<dbReference type="PANTHER" id="PTHR11319:SF35">
    <property type="entry name" value="OUTER MEMBRANE PROTEIN PMPC-RELATED"/>
    <property type="match status" value="1"/>
</dbReference>
<accession>A0A078A067</accession>
<name>A0A078A067_STYLE</name>
<feature type="transmembrane region" description="Helical" evidence="1">
    <location>
        <begin position="140"/>
        <end position="160"/>
    </location>
</feature>
<dbReference type="InParanoid" id="A0A078A067"/>
<dbReference type="AlphaFoldDB" id="A0A078A067"/>
<keyword evidence="1" id="KW-0812">Transmembrane</keyword>